<keyword evidence="4" id="KW-0560">Oxidoreductase</keyword>
<dbReference type="SUPFAM" id="SSF51905">
    <property type="entry name" value="FAD/NAD(P)-binding domain"/>
    <property type="match status" value="3"/>
</dbReference>
<evidence type="ECO:0000256" key="3">
    <source>
        <dbReference type="ARBA" id="ARBA00022827"/>
    </source>
</evidence>
<proteinExistence type="inferred from homology"/>
<dbReference type="AlphaFoldDB" id="A0A9P8VI43"/>
<protein>
    <recommendedName>
        <fullName evidence="7">Monooxygenase</fullName>
    </recommendedName>
</protein>
<keyword evidence="3" id="KW-0274">FAD</keyword>
<evidence type="ECO:0000256" key="1">
    <source>
        <dbReference type="ARBA" id="ARBA00010139"/>
    </source>
</evidence>
<evidence type="ECO:0000256" key="4">
    <source>
        <dbReference type="ARBA" id="ARBA00023002"/>
    </source>
</evidence>
<dbReference type="OrthoDB" id="74360at2759"/>
<sequence length="585" mass="65153">MDSDYITHPKDGYRRLRCTIIGAGVSGILMAYKLQTYLKDSVDFQVLEKSPDLGGTWYENKYPGCACDVPSHCYQYSFAPNPNWSKLFVSSSEIQSYLKSVARHFDLERFIRYNSKVTSATWSAEAGTWTVEVQGSSPIVSEILVNACGILNDYKMPDIPGLATFAGSVLHTAAWDPSVQLGGKRIAIIGSGASAVQVLPQVQPVARNVQVYIRTPAWICQPMGVPEGVAPSHRYSEDEKRVLRDDREVYLQKRKEIESTFNSMYSVFFKASPEQRDARSRFEGRMREVIRDPGLQETLIPKFEVGCRRVSPGEPFLRSLQEPNVEPVVQAVDEVTPDGVVSGGVLRKADVIIAATGFNTSFRPRFPIIGTDGVDLRDEWKDTAASYMGTGAAGFPNYLIFLGPNTPISNGSALGPIEATSDYFVRLLRKMVRQQAKSFSVRPECQADFDTHTETLMKNMVWTGSCRSWFKQGPSGKVTALWPGSSLHYLQVLAEDRWEDYQWEYERERYAYWGSGFSWVENAEGDPLGVAASESWKMSTVPRPGADLAFYLVESEPLPESRTAVTESPAAVVDESMSTISVKVN</sequence>
<dbReference type="GO" id="GO:0050661">
    <property type="term" value="F:NADP binding"/>
    <property type="evidence" value="ECO:0007669"/>
    <property type="project" value="InterPro"/>
</dbReference>
<dbReference type="GO" id="GO:0050660">
    <property type="term" value="F:flavin adenine dinucleotide binding"/>
    <property type="evidence" value="ECO:0007669"/>
    <property type="project" value="InterPro"/>
</dbReference>
<dbReference type="Pfam" id="PF00743">
    <property type="entry name" value="FMO-like"/>
    <property type="match status" value="1"/>
</dbReference>
<dbReference type="Gene3D" id="3.50.50.60">
    <property type="entry name" value="FAD/NAD(P)-binding domain"/>
    <property type="match status" value="2"/>
</dbReference>
<dbReference type="Proteomes" id="UP000770015">
    <property type="component" value="Unassembled WGS sequence"/>
</dbReference>
<evidence type="ECO:0000256" key="2">
    <source>
        <dbReference type="ARBA" id="ARBA00022630"/>
    </source>
</evidence>
<dbReference type="EMBL" id="JAGSXJ010000004">
    <property type="protein sequence ID" value="KAH6692485.1"/>
    <property type="molecule type" value="Genomic_DNA"/>
</dbReference>
<comment type="caution">
    <text evidence="5">The sequence shown here is derived from an EMBL/GenBank/DDBJ whole genome shotgun (WGS) entry which is preliminary data.</text>
</comment>
<evidence type="ECO:0000313" key="6">
    <source>
        <dbReference type="Proteomes" id="UP000770015"/>
    </source>
</evidence>
<accession>A0A9P8VI43</accession>
<keyword evidence="2" id="KW-0285">Flavoprotein</keyword>
<dbReference type="InterPro" id="IPR051209">
    <property type="entry name" value="FAD-bind_Monooxygenase_sf"/>
</dbReference>
<reference evidence="5" key="1">
    <citation type="journal article" date="2021" name="Nat. Commun.">
        <title>Genetic determinants of endophytism in the Arabidopsis root mycobiome.</title>
        <authorList>
            <person name="Mesny F."/>
            <person name="Miyauchi S."/>
            <person name="Thiergart T."/>
            <person name="Pickel B."/>
            <person name="Atanasova L."/>
            <person name="Karlsson M."/>
            <person name="Huettel B."/>
            <person name="Barry K.W."/>
            <person name="Haridas S."/>
            <person name="Chen C."/>
            <person name="Bauer D."/>
            <person name="Andreopoulos W."/>
            <person name="Pangilinan J."/>
            <person name="LaButti K."/>
            <person name="Riley R."/>
            <person name="Lipzen A."/>
            <person name="Clum A."/>
            <person name="Drula E."/>
            <person name="Henrissat B."/>
            <person name="Kohler A."/>
            <person name="Grigoriev I.V."/>
            <person name="Martin F.M."/>
            <person name="Hacquard S."/>
        </authorList>
    </citation>
    <scope>NUCLEOTIDE SEQUENCE</scope>
    <source>
        <strain evidence="5">MPI-SDFR-AT-0117</strain>
    </source>
</reference>
<gene>
    <name evidence="5" type="ORF">F5X68DRAFT_250704</name>
</gene>
<dbReference type="InterPro" id="IPR020946">
    <property type="entry name" value="Flavin_mOase-like"/>
</dbReference>
<comment type="similarity">
    <text evidence="1">Belongs to the FAD-binding monooxygenase family.</text>
</comment>
<name>A0A9P8VI43_9PEZI</name>
<organism evidence="5 6">
    <name type="scientific">Plectosphaerella plurivora</name>
    <dbReference type="NCBI Taxonomy" id="936078"/>
    <lineage>
        <taxon>Eukaryota</taxon>
        <taxon>Fungi</taxon>
        <taxon>Dikarya</taxon>
        <taxon>Ascomycota</taxon>
        <taxon>Pezizomycotina</taxon>
        <taxon>Sordariomycetes</taxon>
        <taxon>Hypocreomycetidae</taxon>
        <taxon>Glomerellales</taxon>
        <taxon>Plectosphaerellaceae</taxon>
        <taxon>Plectosphaerella</taxon>
    </lineage>
</organism>
<dbReference type="InterPro" id="IPR036188">
    <property type="entry name" value="FAD/NAD-bd_sf"/>
</dbReference>
<dbReference type="GO" id="GO:0004499">
    <property type="term" value="F:N,N-dimethylaniline monooxygenase activity"/>
    <property type="evidence" value="ECO:0007669"/>
    <property type="project" value="InterPro"/>
</dbReference>
<dbReference type="PANTHER" id="PTHR42877">
    <property type="entry name" value="L-ORNITHINE N(5)-MONOOXYGENASE-RELATED"/>
    <property type="match status" value="1"/>
</dbReference>
<dbReference type="PANTHER" id="PTHR42877:SF4">
    <property type="entry name" value="FAD_NAD(P)-BINDING DOMAIN-CONTAINING PROTEIN-RELATED"/>
    <property type="match status" value="1"/>
</dbReference>
<evidence type="ECO:0008006" key="7">
    <source>
        <dbReference type="Google" id="ProtNLM"/>
    </source>
</evidence>
<keyword evidence="6" id="KW-1185">Reference proteome</keyword>
<evidence type="ECO:0000313" key="5">
    <source>
        <dbReference type="EMBL" id="KAH6692485.1"/>
    </source>
</evidence>